<protein>
    <submittedName>
        <fullName evidence="2">Uncharacterized protein</fullName>
    </submittedName>
</protein>
<dbReference type="Proteomes" id="UP000683925">
    <property type="component" value="Unassembled WGS sequence"/>
</dbReference>
<dbReference type="AlphaFoldDB" id="A0A8S1UP07"/>
<evidence type="ECO:0000313" key="2">
    <source>
        <dbReference type="EMBL" id="CAD8166661.1"/>
    </source>
</evidence>
<keyword evidence="3" id="KW-1185">Reference proteome</keyword>
<dbReference type="OrthoDB" id="310325at2759"/>
<sequence>MQKNIALLLFMYNQQFDPSQNRRNNNQYRTSNQYPYNDPQINYRNQNQIYKYQEQSQKLQDQALIQYYIHEDFQNLINLIYSLQAVSEHFNHDPNNEMVILSRNKVITQLNISNSIHYDLQQNYRDPKYRELIQREKLKVQQAISQFPNDLKQSTYLRSYQQNSLSDQIRHNYQQLDKIRTPATFNQNVVSQIFSSMQLIDKNVSQIKSLNQYTVPTEQDVLAKARQYYSMTQNKLYANFQKGQQYQSQIYSKKEQFQAPQQLEWNQQQKHSPQFIQSQIITPPKQQRYQSTQHQQQKMSTSSHIWGFQNLANS</sequence>
<proteinExistence type="predicted"/>
<accession>A0A8S1UP07</accession>
<evidence type="ECO:0000256" key="1">
    <source>
        <dbReference type="SAM" id="MobiDB-lite"/>
    </source>
</evidence>
<dbReference type="OMA" id="TSSHIWG"/>
<gene>
    <name evidence="2" type="ORF">POCTA_138.1.T0480273</name>
</gene>
<organism evidence="2 3">
    <name type="scientific">Paramecium octaurelia</name>
    <dbReference type="NCBI Taxonomy" id="43137"/>
    <lineage>
        <taxon>Eukaryota</taxon>
        <taxon>Sar</taxon>
        <taxon>Alveolata</taxon>
        <taxon>Ciliophora</taxon>
        <taxon>Intramacronucleata</taxon>
        <taxon>Oligohymenophorea</taxon>
        <taxon>Peniculida</taxon>
        <taxon>Parameciidae</taxon>
        <taxon>Paramecium</taxon>
    </lineage>
</organism>
<reference evidence="2" key="1">
    <citation type="submission" date="2021-01" db="EMBL/GenBank/DDBJ databases">
        <authorList>
            <consortium name="Genoscope - CEA"/>
            <person name="William W."/>
        </authorList>
    </citation>
    <scope>NUCLEOTIDE SEQUENCE</scope>
</reference>
<dbReference type="EMBL" id="CAJJDP010000048">
    <property type="protein sequence ID" value="CAD8166661.1"/>
    <property type="molecule type" value="Genomic_DNA"/>
</dbReference>
<name>A0A8S1UP07_PAROT</name>
<feature type="region of interest" description="Disordered" evidence="1">
    <location>
        <begin position="17"/>
        <end position="37"/>
    </location>
</feature>
<evidence type="ECO:0000313" key="3">
    <source>
        <dbReference type="Proteomes" id="UP000683925"/>
    </source>
</evidence>
<comment type="caution">
    <text evidence="2">The sequence shown here is derived from an EMBL/GenBank/DDBJ whole genome shotgun (WGS) entry which is preliminary data.</text>
</comment>